<organism evidence="1 2">
    <name type="scientific">Streptococcus pseudoporcinus</name>
    <dbReference type="NCBI Taxonomy" id="361101"/>
    <lineage>
        <taxon>Bacteria</taxon>
        <taxon>Bacillati</taxon>
        <taxon>Bacillota</taxon>
        <taxon>Bacilli</taxon>
        <taxon>Lactobacillales</taxon>
        <taxon>Streptococcaceae</taxon>
        <taxon>Streptococcus</taxon>
    </lineage>
</organism>
<dbReference type="Gene3D" id="3.90.1150.30">
    <property type="match status" value="1"/>
</dbReference>
<dbReference type="RefSeq" id="WP_077323411.1">
    <property type="nucleotide sequence ID" value="NZ_CABEHT010000001.1"/>
</dbReference>
<dbReference type="PANTHER" id="PTHR35145:SF1">
    <property type="entry name" value="CYTOPLASMIC PROTEIN"/>
    <property type="match status" value="1"/>
</dbReference>
<protein>
    <submittedName>
        <fullName evidence="1">Cytoplasmic protein</fullName>
    </submittedName>
</protein>
<proteinExistence type="predicted"/>
<dbReference type="AlphaFoldDB" id="A0A4U9XHX4"/>
<dbReference type="InterPro" id="IPR038056">
    <property type="entry name" value="YjbR-like_sf"/>
</dbReference>
<gene>
    <name evidence="1" type="ORF">NCTC5386_00543</name>
</gene>
<dbReference type="InterPro" id="IPR007351">
    <property type="entry name" value="YjbR"/>
</dbReference>
<accession>A0A4U9XHX4</accession>
<dbReference type="EMBL" id="CABEHT010000001">
    <property type="protein sequence ID" value="VTS12710.1"/>
    <property type="molecule type" value="Genomic_DNA"/>
</dbReference>
<reference evidence="1 2" key="1">
    <citation type="submission" date="2019-05" db="EMBL/GenBank/DDBJ databases">
        <authorList>
            <consortium name="Pathogen Informatics"/>
        </authorList>
    </citation>
    <scope>NUCLEOTIDE SEQUENCE [LARGE SCALE GENOMIC DNA]</scope>
    <source>
        <strain evidence="1 2">NCTC5386</strain>
    </source>
</reference>
<dbReference type="SUPFAM" id="SSF88697">
    <property type="entry name" value="PUA domain-like"/>
    <property type="match status" value="1"/>
</dbReference>
<dbReference type="InterPro" id="IPR058532">
    <property type="entry name" value="YjbR/MT2646/Rv2570-like"/>
</dbReference>
<dbReference type="SUPFAM" id="SSF142906">
    <property type="entry name" value="YjbR-like"/>
    <property type="match status" value="1"/>
</dbReference>
<dbReference type="InterPro" id="IPR015947">
    <property type="entry name" value="PUA-like_sf"/>
</dbReference>
<dbReference type="Proteomes" id="UP000394068">
    <property type="component" value="Unassembled WGS sequence"/>
</dbReference>
<name>A0A4U9XHX4_9STRE</name>
<evidence type="ECO:0000313" key="1">
    <source>
        <dbReference type="EMBL" id="VTS12710.1"/>
    </source>
</evidence>
<dbReference type="PANTHER" id="PTHR35145">
    <property type="entry name" value="CYTOPLASMIC PROTEIN-RELATED"/>
    <property type="match status" value="1"/>
</dbReference>
<sequence length="359" mass="41442">MTIEENVFRKRQIQLDRLVPFGFNQDQDGSFSYHADIMDGAFTVQVVVEAEGQLSSRVIDNDMKEDYLAIHVEKMVPSYVGKVQTAYQAVLEEISEACCILFPFQSDQMNRLNQRLVDNFSDSLDQPFDNHFDTYSYRVGGKWYAVIFPLALNKLEGIAEDYKNQTAEVINLKVKPRELDTLLSQNGIYPAYHMSKKSWVSIILDDSLSDEVIWKLILASRALVESPLLKRFKGPDFWIIPANLNYYDIDSEFAASTDILWTQKASIKIGDYVFIYITAPTKAIRYVCRVLEVNIPNEDFRPRKDIKTLMHLQLIEKFADDQLPLEVLQEHGVKSVRGPRRLTPQFIAFLQEKGYLKED</sequence>
<dbReference type="Pfam" id="PF04237">
    <property type="entry name" value="YjbR"/>
    <property type="match status" value="1"/>
</dbReference>
<evidence type="ECO:0000313" key="2">
    <source>
        <dbReference type="Proteomes" id="UP000394068"/>
    </source>
</evidence>